<name>A0ABS1D3Y8_9PROT</name>
<dbReference type="CDD" id="cd06325">
    <property type="entry name" value="PBP1_ABC_unchar_transporter"/>
    <property type="match status" value="1"/>
</dbReference>
<proteinExistence type="predicted"/>
<dbReference type="Pfam" id="PF04392">
    <property type="entry name" value="ABC_sub_bind"/>
    <property type="match status" value="1"/>
</dbReference>
<comment type="caution">
    <text evidence="1">The sequence shown here is derived from an EMBL/GenBank/DDBJ whole genome shotgun (WGS) entry which is preliminary data.</text>
</comment>
<dbReference type="PANTHER" id="PTHR35271">
    <property type="entry name" value="ABC TRANSPORTER, SUBSTRATE-BINDING LIPOPROTEIN-RELATED"/>
    <property type="match status" value="1"/>
</dbReference>
<accession>A0ABS1D3Y8</accession>
<dbReference type="InterPro" id="IPR007487">
    <property type="entry name" value="ABC_transpt-TYRBP-like"/>
</dbReference>
<dbReference type="Gene3D" id="3.40.50.2300">
    <property type="match status" value="2"/>
</dbReference>
<dbReference type="PANTHER" id="PTHR35271:SF1">
    <property type="entry name" value="ABC TRANSPORTER, SUBSTRATE-BINDING LIPOPROTEIN"/>
    <property type="match status" value="1"/>
</dbReference>
<dbReference type="RefSeq" id="WP_133222036.1">
    <property type="nucleotide sequence ID" value="NZ_NRSG01000191.1"/>
</dbReference>
<dbReference type="Proteomes" id="UP000697995">
    <property type="component" value="Unassembled WGS sequence"/>
</dbReference>
<evidence type="ECO:0000313" key="1">
    <source>
        <dbReference type="EMBL" id="MBK1660574.1"/>
    </source>
</evidence>
<reference evidence="1 2" key="1">
    <citation type="journal article" date="2020" name="Microorganisms">
        <title>Osmotic Adaptation and Compatible Solute Biosynthesis of Phototrophic Bacteria as Revealed from Genome Analyses.</title>
        <authorList>
            <person name="Imhoff J.F."/>
            <person name="Rahn T."/>
            <person name="Kunzel S."/>
            <person name="Keller A."/>
            <person name="Neulinger S.C."/>
        </authorList>
    </citation>
    <scope>NUCLEOTIDE SEQUENCE [LARGE SCALE GENOMIC DNA]</scope>
    <source>
        <strain evidence="1 2">DSM 15382</strain>
    </source>
</reference>
<keyword evidence="2" id="KW-1185">Reference proteome</keyword>
<protein>
    <submittedName>
        <fullName evidence="1">ABC transporter substrate-binding protein</fullName>
    </submittedName>
</protein>
<dbReference type="EMBL" id="NRSG01000191">
    <property type="protein sequence ID" value="MBK1660574.1"/>
    <property type="molecule type" value="Genomic_DNA"/>
</dbReference>
<evidence type="ECO:0000313" key="2">
    <source>
        <dbReference type="Proteomes" id="UP000697995"/>
    </source>
</evidence>
<organism evidence="1 2">
    <name type="scientific">Paracraurococcus ruber</name>
    <dbReference type="NCBI Taxonomy" id="77675"/>
    <lineage>
        <taxon>Bacteria</taxon>
        <taxon>Pseudomonadati</taxon>
        <taxon>Pseudomonadota</taxon>
        <taxon>Alphaproteobacteria</taxon>
        <taxon>Acetobacterales</taxon>
        <taxon>Roseomonadaceae</taxon>
        <taxon>Paracraurococcus</taxon>
    </lineage>
</organism>
<sequence length="330" mass="34674">MKRRDHMALLGALLGAAGLHPLAARAQRAGLPVVGYLGLESLDLFASRIQAFRQGLADAGYAERRNVALEFRWAEGRYDRLPALAADLVSQRVSVLIAPGGAPVALAAKSATSRIPIVFEMGGDPVALGVVDSLSRPGANLTGVSSLSVEASAKRLELLHEVTPGAASLGAVVNPTSPTASAQVERLMAAAGLFGLRLDVIHAQREAELDALFPALRDLGAGGIVFTSDPFFAFRSQHLAGLSARYALPAITQSRDFPVAGGLMSYGGDFMRSHYQTGVYAGRVLRGEKPAQLPVQQNTKLELVANLRTADTLGLALPPSLIVRADGIIE</sequence>
<gene>
    <name evidence="1" type="ORF">CKO45_20335</name>
</gene>